<dbReference type="EMBL" id="JANPWB010000001">
    <property type="protein sequence ID" value="KAJ1217719.1"/>
    <property type="molecule type" value="Genomic_DNA"/>
</dbReference>
<reference evidence="2" key="1">
    <citation type="journal article" date="2022" name="bioRxiv">
        <title>Sequencing and chromosome-scale assembly of the giantPleurodeles waltlgenome.</title>
        <authorList>
            <person name="Brown T."/>
            <person name="Elewa A."/>
            <person name="Iarovenko S."/>
            <person name="Subramanian E."/>
            <person name="Araus A.J."/>
            <person name="Petzold A."/>
            <person name="Susuki M."/>
            <person name="Suzuki K.-i.T."/>
            <person name="Hayashi T."/>
            <person name="Toyoda A."/>
            <person name="Oliveira C."/>
            <person name="Osipova E."/>
            <person name="Leigh N.D."/>
            <person name="Simon A."/>
            <person name="Yun M.H."/>
        </authorList>
    </citation>
    <scope>NUCLEOTIDE SEQUENCE</scope>
    <source>
        <strain evidence="2">20211129_DDA</strain>
        <tissue evidence="2">Liver</tissue>
    </source>
</reference>
<dbReference type="PANTHER" id="PTHR11505">
    <property type="entry name" value="L1 TRANSPOSABLE ELEMENT-RELATED"/>
    <property type="match status" value="1"/>
</dbReference>
<dbReference type="Proteomes" id="UP001066276">
    <property type="component" value="Chromosome 1_1"/>
</dbReference>
<evidence type="ECO:0000313" key="3">
    <source>
        <dbReference type="Proteomes" id="UP001066276"/>
    </source>
</evidence>
<name>A0AAV7X0U1_PLEWA</name>
<evidence type="ECO:0000256" key="1">
    <source>
        <dbReference type="SAM" id="Coils"/>
    </source>
</evidence>
<dbReference type="InterPro" id="IPR004244">
    <property type="entry name" value="Transposase_22"/>
</dbReference>
<dbReference type="Gene3D" id="3.30.70.1820">
    <property type="entry name" value="L1 transposable element, RRM domain"/>
    <property type="match status" value="1"/>
</dbReference>
<keyword evidence="3" id="KW-1185">Reference proteome</keyword>
<sequence>MGHHKRTGASQGNTMEQYTTPVVLPQRVARLEGSRVALEGKRETVAVEVNLLRADLRKVSNKVKLAEGSIAALQTEVRTLRKQMVQATSTVGWLEARLEDAERRSRRNNVRLLSFLERVEGSATESFVENWIRDVLQPTGLSRVFVVERAHRALVAPHQPSAPPRAIIARLLNYKYWDCVLHAACESDKALS</sequence>
<gene>
    <name evidence="2" type="ORF">NDU88_005310</name>
</gene>
<accession>A0AAV7X0U1</accession>
<feature type="coiled-coil region" evidence="1">
    <location>
        <begin position="56"/>
        <end position="90"/>
    </location>
</feature>
<organism evidence="2 3">
    <name type="scientific">Pleurodeles waltl</name>
    <name type="common">Iberian ribbed newt</name>
    <dbReference type="NCBI Taxonomy" id="8319"/>
    <lineage>
        <taxon>Eukaryota</taxon>
        <taxon>Metazoa</taxon>
        <taxon>Chordata</taxon>
        <taxon>Craniata</taxon>
        <taxon>Vertebrata</taxon>
        <taxon>Euteleostomi</taxon>
        <taxon>Amphibia</taxon>
        <taxon>Batrachia</taxon>
        <taxon>Caudata</taxon>
        <taxon>Salamandroidea</taxon>
        <taxon>Salamandridae</taxon>
        <taxon>Pleurodelinae</taxon>
        <taxon>Pleurodeles</taxon>
    </lineage>
</organism>
<evidence type="ECO:0000313" key="2">
    <source>
        <dbReference type="EMBL" id="KAJ1217719.1"/>
    </source>
</evidence>
<comment type="caution">
    <text evidence="2">The sequence shown here is derived from an EMBL/GenBank/DDBJ whole genome shotgun (WGS) entry which is preliminary data.</text>
</comment>
<proteinExistence type="predicted"/>
<keyword evidence="1" id="KW-0175">Coiled coil</keyword>
<dbReference type="AlphaFoldDB" id="A0AAV7X0U1"/>
<protein>
    <submittedName>
        <fullName evidence="2">Uncharacterized protein</fullName>
    </submittedName>
</protein>